<accession>A0A1M7LMW5</accession>
<reference evidence="4 5" key="1">
    <citation type="submission" date="2016-11" db="EMBL/GenBank/DDBJ databases">
        <authorList>
            <person name="Jaros S."/>
            <person name="Januszkiewicz K."/>
            <person name="Wedrychowicz H."/>
        </authorList>
    </citation>
    <scope>NUCLEOTIDE SEQUENCE [LARGE SCALE GENOMIC DNA]</scope>
    <source>
        <strain evidence="4 5">CGMCC 4.2025</strain>
    </source>
</reference>
<keyword evidence="4" id="KW-0418">Kinase</keyword>
<dbReference type="Proteomes" id="UP000184111">
    <property type="component" value="Unassembled WGS sequence"/>
</dbReference>
<evidence type="ECO:0000259" key="3">
    <source>
        <dbReference type="Pfam" id="PF16542"/>
    </source>
</evidence>
<evidence type="ECO:0000313" key="5">
    <source>
        <dbReference type="Proteomes" id="UP000184111"/>
    </source>
</evidence>
<dbReference type="Gene3D" id="3.40.50.300">
    <property type="entry name" value="P-loop containing nucleotide triphosphate hydrolases"/>
    <property type="match status" value="1"/>
</dbReference>
<dbReference type="CDD" id="cd07423">
    <property type="entry name" value="MPP_Prp_like"/>
    <property type="match status" value="1"/>
</dbReference>
<dbReference type="Gene3D" id="3.60.21.10">
    <property type="match status" value="1"/>
</dbReference>
<name>A0A1M7LMW5_9ACTN</name>
<dbReference type="AlphaFoldDB" id="A0A1M7LMW5"/>
<evidence type="ECO:0000313" key="4">
    <source>
        <dbReference type="EMBL" id="SHM78962.1"/>
    </source>
</evidence>
<dbReference type="Pfam" id="PF13671">
    <property type="entry name" value="AAA_33"/>
    <property type="match status" value="1"/>
</dbReference>
<keyword evidence="5" id="KW-1185">Reference proteome</keyword>
<feature type="region of interest" description="Disordered" evidence="1">
    <location>
        <begin position="614"/>
        <end position="749"/>
    </location>
</feature>
<dbReference type="Pfam" id="PF16542">
    <property type="entry name" value="PNKP_ligase"/>
    <property type="match status" value="1"/>
</dbReference>
<dbReference type="InterPro" id="IPR032380">
    <property type="entry name" value="PNKP_ligase_dom"/>
</dbReference>
<dbReference type="Pfam" id="PF00149">
    <property type="entry name" value="Metallophos"/>
    <property type="match status" value="1"/>
</dbReference>
<dbReference type="SUPFAM" id="SSF56300">
    <property type="entry name" value="Metallo-dependent phosphatases"/>
    <property type="match status" value="1"/>
</dbReference>
<feature type="domain" description="Polynucleotide kinase-phosphatase ligase" evidence="3">
    <location>
        <begin position="473"/>
        <end position="610"/>
    </location>
</feature>
<feature type="compositionally biased region" description="Low complexity" evidence="1">
    <location>
        <begin position="638"/>
        <end position="648"/>
    </location>
</feature>
<dbReference type="GO" id="GO:0016301">
    <property type="term" value="F:kinase activity"/>
    <property type="evidence" value="ECO:0007669"/>
    <property type="project" value="UniProtKB-KW"/>
</dbReference>
<feature type="compositionally biased region" description="Low complexity" evidence="1">
    <location>
        <begin position="655"/>
        <end position="717"/>
    </location>
</feature>
<dbReference type="SUPFAM" id="SSF52540">
    <property type="entry name" value="P-loop containing nucleoside triphosphate hydrolases"/>
    <property type="match status" value="1"/>
</dbReference>
<dbReference type="EMBL" id="FRBI01000014">
    <property type="protein sequence ID" value="SHM78962.1"/>
    <property type="molecule type" value="Genomic_DNA"/>
</dbReference>
<evidence type="ECO:0000256" key="1">
    <source>
        <dbReference type="SAM" id="MobiDB-lite"/>
    </source>
</evidence>
<dbReference type="GO" id="GO:0005737">
    <property type="term" value="C:cytoplasm"/>
    <property type="evidence" value="ECO:0007669"/>
    <property type="project" value="TreeGrafter"/>
</dbReference>
<dbReference type="InterPro" id="IPR024028">
    <property type="entry name" value="PNKP_bac"/>
</dbReference>
<dbReference type="Gene3D" id="3.30.470.30">
    <property type="entry name" value="DNA ligase/mRNA capping enzyme"/>
    <property type="match status" value="1"/>
</dbReference>
<dbReference type="PANTHER" id="PTHR42850:SF7">
    <property type="entry name" value="BIS(5'-NUCLEOSYL)-TETRAPHOSPHATASE PRPE [ASYMMETRICAL]"/>
    <property type="match status" value="1"/>
</dbReference>
<dbReference type="InterPro" id="IPR029052">
    <property type="entry name" value="Metallo-depent_PP-like"/>
</dbReference>
<dbReference type="InterPro" id="IPR050126">
    <property type="entry name" value="Ap4A_hydrolase"/>
</dbReference>
<feature type="domain" description="Calcineurin-like phosphoesterase" evidence="2">
    <location>
        <begin position="196"/>
        <end position="385"/>
    </location>
</feature>
<proteinExistence type="predicted"/>
<dbReference type="InterPro" id="IPR041780">
    <property type="entry name" value="MPP_PrpE-like"/>
</dbReference>
<evidence type="ECO:0000259" key="2">
    <source>
        <dbReference type="Pfam" id="PF00149"/>
    </source>
</evidence>
<organism evidence="4 5">
    <name type="scientific">Actinacidiphila paucisporea</name>
    <dbReference type="NCBI Taxonomy" id="310782"/>
    <lineage>
        <taxon>Bacteria</taxon>
        <taxon>Bacillati</taxon>
        <taxon>Actinomycetota</taxon>
        <taxon>Actinomycetes</taxon>
        <taxon>Kitasatosporales</taxon>
        <taxon>Streptomycetaceae</taxon>
        <taxon>Actinacidiphila</taxon>
    </lineage>
</organism>
<protein>
    <submittedName>
        <fullName evidence="4">Polynucleotide 3'-phosphatase /polynucleotide 5'-hydroxyl-kinase /polynucleotide 2',3'-cyclic phosphate phosphodiesterase</fullName>
    </submittedName>
</protein>
<keyword evidence="4" id="KW-0808">Transferase</keyword>
<gene>
    <name evidence="4" type="ORF">SAMN05216499_11493</name>
</gene>
<dbReference type="InterPro" id="IPR027417">
    <property type="entry name" value="P-loop_NTPase"/>
</dbReference>
<dbReference type="InterPro" id="IPR004843">
    <property type="entry name" value="Calcineurin-like_PHP"/>
</dbReference>
<dbReference type="NCBIfam" id="TIGR04075">
    <property type="entry name" value="bacter_Pnkp"/>
    <property type="match status" value="1"/>
</dbReference>
<dbReference type="STRING" id="310782.SAMN05216499_11493"/>
<dbReference type="GO" id="GO:0016791">
    <property type="term" value="F:phosphatase activity"/>
    <property type="evidence" value="ECO:0007669"/>
    <property type="project" value="TreeGrafter"/>
</dbReference>
<dbReference type="PANTHER" id="PTHR42850">
    <property type="entry name" value="METALLOPHOSPHOESTERASE"/>
    <property type="match status" value="1"/>
</dbReference>
<sequence length="749" mass="80768">MTGDDRDGGTTAAPRTLAVTEMSLVVLIGATGSGKSTFAARHFKPTEVVSSDFCRGLVSDDENDQSATGDAFDVLHYIAGKRLAAGRLTVVDATNVQPESRRHLVQLAREHDVLPIAIVLDVPEQVCAERNAARSDRAGMPRHVIARHQRELRRSLRGLEREGFRRVHVLRGTAEIDAARVVGEPAYNNLRHLTGPFDIIGDVHGCGSELETLLAKLGYDDGRHPDGRTAVFVGDLVDRGPDSPGVLRRVMGMVEAGTALCVSGNHENKLGRHLKGRRVQPTHGLAETLEQFAREDERDPGFRGRVADFIDGLISHYVLDGGRLVVCHAGLPEKYHGRTSGRVRSHALYGDTTGETDEFGLPVRYPWAEDYRGSAAVVYGHTPVPTTSWINNTLCLDTGAVFGGRLTALRWPEREIVDVPAERVWYEPVKPLLSDAPGGREGRPLDLDDVAGRRIVETALMGRLAVREQNAAAALEVMSRFAVDPRLLCYLPPTMAPCATSTQDGYLEHPAEAFASYRADGVRQVVCEEKHMGSRAVALVCRDEAAAAERFGAAAGVTGTVHTRTGRPFFDDPAVTEAVLDRVRGAVTAAGLWDELDTDWLLLDAELLPGRSRRRGCCASSTRRSARPRVPPSRRPSPRSAPRRTAVPTSVRCWPGSTSGPPTRRRSPTPTAATAGPPTAWTGSTSPPSSCSPSATATSRGSCRRTGSSRSSTGWSTPIPPGCYVPPGGWPSTPLTRRRSRPARGGGST</sequence>